<comment type="function">
    <text evidence="6">MFS transporter; part of the gene cluster that mediates the biosynthesis of cercosporin, a light-activated, non-host-selective toxin. The perylenequinone chromophore of cercosporin absorbs light energy to attain an electronically-activated triplet state and produces active oxygen species such as the hydroxyl radical, superoxide, hydrogen peroxide or singlet oxygen upon reaction with oxygen molecules. These reactive oxygen species cause damage to various cellular components including lipids, proteins and nucleic acids. Responsible for secretion and accumulation of cercosporin, but does not play any roles in self-protection against the toxicity of cercosporin.</text>
</comment>
<organism evidence="12 13">
    <name type="scientific">Saxophila tyrrhenica</name>
    <dbReference type="NCBI Taxonomy" id="1690608"/>
    <lineage>
        <taxon>Eukaryota</taxon>
        <taxon>Fungi</taxon>
        <taxon>Dikarya</taxon>
        <taxon>Ascomycota</taxon>
        <taxon>Pezizomycotina</taxon>
        <taxon>Dothideomycetes</taxon>
        <taxon>Dothideomycetidae</taxon>
        <taxon>Mycosphaerellales</taxon>
        <taxon>Extremaceae</taxon>
        <taxon>Saxophila</taxon>
    </lineage>
</organism>
<comment type="similarity">
    <text evidence="5">Belongs to the major facilitator superfamily. CAR1 family.</text>
</comment>
<evidence type="ECO:0000256" key="3">
    <source>
        <dbReference type="ARBA" id="ARBA00022989"/>
    </source>
</evidence>
<evidence type="ECO:0000256" key="6">
    <source>
        <dbReference type="ARBA" id="ARBA00053977"/>
    </source>
</evidence>
<dbReference type="PANTHER" id="PTHR23502:SF47">
    <property type="entry name" value="MAJOR FACILITATOR SUPERFAMILY (MFS) PROFILE DOMAIN-CONTAINING PROTEIN-RELATED"/>
    <property type="match status" value="1"/>
</dbReference>
<keyword evidence="4 10" id="KW-0472">Membrane</keyword>
<dbReference type="GO" id="GO:0005886">
    <property type="term" value="C:plasma membrane"/>
    <property type="evidence" value="ECO:0007669"/>
    <property type="project" value="TreeGrafter"/>
</dbReference>
<dbReference type="Proteomes" id="UP001337655">
    <property type="component" value="Unassembled WGS sequence"/>
</dbReference>
<sequence length="521" mass="57583">MTSTRQASTAEHSFKGDSASEKSRGDHGDSQFGPSSSNDVEKNMPQPEQPPEPSNLVEWDGPQDPNNPQNFATARKCRITAVAALMTFVISFGSSVFSTATEVTAEEFGTSNEVMILGVSLYVLGFACGPLVWGPLSEAGYGRRTPLMAGFFGFLIFQIPVGVAQNLQTIFLCRFFAGAFGSSPLAIVAGMYVDFWDTVSRSVATMFYSAGVFAGPALGPIIGEFTVKNQSLGWRWTAWFTLIMGATVFAFALFIIPETHAPTLHQRKANRLRQETGNWALHSKSDEDPVHWKMLLMKYGIKPMRMLTQEPILIIFTLYMSLVYSILYLAFFAYPISFEYDRGIEFGVSSLPFVAIFIGVLIACAVMIFETKIIYTPKLVKAKKLIPEERLIPMFIGSPVLVVGLFWFAWTSFPSINPWPQIISGVFIGCGFVMVFMSGIIYLVDVYLFDANSALAANAFVRAAMAAGFPLFATPMYSKLGVQWATSLIGFLCLALLPAPFLFYKYGKRVRSWSKFAYDLG</sequence>
<evidence type="ECO:0000256" key="9">
    <source>
        <dbReference type="SAM" id="MobiDB-lite"/>
    </source>
</evidence>
<feature type="domain" description="Major facilitator superfamily (MFS) profile" evidence="11">
    <location>
        <begin position="79"/>
        <end position="521"/>
    </location>
</feature>
<dbReference type="CDD" id="cd17323">
    <property type="entry name" value="MFS_Tpo1_MDR_like"/>
    <property type="match status" value="1"/>
</dbReference>
<protein>
    <recommendedName>
        <fullName evidence="7">Cercosporin MFS transporter CTB4</fullName>
    </recommendedName>
    <alternativeName>
        <fullName evidence="8">Cercosporin toxin biosynthesis cluster protein 4</fullName>
    </alternativeName>
</protein>
<evidence type="ECO:0000256" key="8">
    <source>
        <dbReference type="ARBA" id="ARBA00077167"/>
    </source>
</evidence>
<feature type="transmembrane region" description="Helical" evidence="10">
    <location>
        <begin position="312"/>
        <end position="334"/>
    </location>
</feature>
<accession>A0AAV9P435</accession>
<dbReference type="SUPFAM" id="SSF103473">
    <property type="entry name" value="MFS general substrate transporter"/>
    <property type="match status" value="1"/>
</dbReference>
<feature type="transmembrane region" description="Helical" evidence="10">
    <location>
        <begin position="390"/>
        <end position="410"/>
    </location>
</feature>
<feature type="transmembrane region" description="Helical" evidence="10">
    <location>
        <begin position="114"/>
        <end position="133"/>
    </location>
</feature>
<dbReference type="InterPro" id="IPR020846">
    <property type="entry name" value="MFS_dom"/>
</dbReference>
<comment type="caution">
    <text evidence="12">The sequence shown here is derived from an EMBL/GenBank/DDBJ whole genome shotgun (WGS) entry which is preliminary data.</text>
</comment>
<dbReference type="GO" id="GO:0022857">
    <property type="term" value="F:transmembrane transporter activity"/>
    <property type="evidence" value="ECO:0007669"/>
    <property type="project" value="InterPro"/>
</dbReference>
<name>A0AAV9P435_9PEZI</name>
<keyword evidence="13" id="KW-1185">Reference proteome</keyword>
<evidence type="ECO:0000313" key="12">
    <source>
        <dbReference type="EMBL" id="KAK5167151.1"/>
    </source>
</evidence>
<dbReference type="FunFam" id="1.20.1250.20:FF:000011">
    <property type="entry name" value="MFS multidrug transporter, putative"/>
    <property type="match status" value="1"/>
</dbReference>
<evidence type="ECO:0000256" key="7">
    <source>
        <dbReference type="ARBA" id="ARBA00069139"/>
    </source>
</evidence>
<evidence type="ECO:0000256" key="10">
    <source>
        <dbReference type="SAM" id="Phobius"/>
    </source>
</evidence>
<proteinExistence type="inferred from homology"/>
<feature type="transmembrane region" description="Helical" evidence="10">
    <location>
        <begin position="346"/>
        <end position="369"/>
    </location>
</feature>
<evidence type="ECO:0000256" key="5">
    <source>
        <dbReference type="ARBA" id="ARBA00038347"/>
    </source>
</evidence>
<feature type="transmembrane region" description="Helical" evidence="10">
    <location>
        <begin position="169"/>
        <end position="193"/>
    </location>
</feature>
<evidence type="ECO:0000256" key="2">
    <source>
        <dbReference type="ARBA" id="ARBA00022692"/>
    </source>
</evidence>
<dbReference type="RefSeq" id="XP_064656959.1">
    <property type="nucleotide sequence ID" value="XM_064805117.1"/>
</dbReference>
<dbReference type="EMBL" id="JAVRRT010000012">
    <property type="protein sequence ID" value="KAK5167151.1"/>
    <property type="molecule type" value="Genomic_DNA"/>
</dbReference>
<feature type="transmembrane region" description="Helical" evidence="10">
    <location>
        <begin position="422"/>
        <end position="448"/>
    </location>
</feature>
<comment type="subcellular location">
    <subcellularLocation>
        <location evidence="1">Membrane</location>
        <topology evidence="1">Multi-pass membrane protein</topology>
    </subcellularLocation>
</comment>
<feature type="transmembrane region" description="Helical" evidence="10">
    <location>
        <begin position="145"/>
        <end position="163"/>
    </location>
</feature>
<evidence type="ECO:0000313" key="13">
    <source>
        <dbReference type="Proteomes" id="UP001337655"/>
    </source>
</evidence>
<keyword evidence="2 10" id="KW-0812">Transmembrane</keyword>
<dbReference type="InterPro" id="IPR036259">
    <property type="entry name" value="MFS_trans_sf"/>
</dbReference>
<dbReference type="AlphaFoldDB" id="A0AAV9P435"/>
<feature type="transmembrane region" description="Helical" evidence="10">
    <location>
        <begin position="234"/>
        <end position="256"/>
    </location>
</feature>
<feature type="region of interest" description="Disordered" evidence="9">
    <location>
        <begin position="1"/>
        <end position="71"/>
    </location>
</feature>
<feature type="compositionally biased region" description="Polar residues" evidence="9">
    <location>
        <begin position="1"/>
        <end position="11"/>
    </location>
</feature>
<dbReference type="GeneID" id="89929216"/>
<dbReference type="PANTHER" id="PTHR23502">
    <property type="entry name" value="MAJOR FACILITATOR SUPERFAMILY"/>
    <property type="match status" value="1"/>
</dbReference>
<dbReference type="Gene3D" id="1.20.1250.20">
    <property type="entry name" value="MFS general substrate transporter like domains"/>
    <property type="match status" value="1"/>
</dbReference>
<dbReference type="Pfam" id="PF07690">
    <property type="entry name" value="MFS_1"/>
    <property type="match status" value="1"/>
</dbReference>
<evidence type="ECO:0000259" key="11">
    <source>
        <dbReference type="PROSITE" id="PS50850"/>
    </source>
</evidence>
<evidence type="ECO:0000256" key="4">
    <source>
        <dbReference type="ARBA" id="ARBA00023136"/>
    </source>
</evidence>
<feature type="transmembrane region" description="Helical" evidence="10">
    <location>
        <begin position="205"/>
        <end position="222"/>
    </location>
</feature>
<dbReference type="PROSITE" id="PS50850">
    <property type="entry name" value="MFS"/>
    <property type="match status" value="1"/>
</dbReference>
<evidence type="ECO:0000256" key="1">
    <source>
        <dbReference type="ARBA" id="ARBA00004141"/>
    </source>
</evidence>
<dbReference type="InterPro" id="IPR011701">
    <property type="entry name" value="MFS"/>
</dbReference>
<feature type="transmembrane region" description="Helical" evidence="10">
    <location>
        <begin position="484"/>
        <end position="504"/>
    </location>
</feature>
<feature type="transmembrane region" description="Helical" evidence="10">
    <location>
        <begin position="79"/>
        <end position="99"/>
    </location>
</feature>
<reference evidence="12 13" key="1">
    <citation type="submission" date="2023-08" db="EMBL/GenBank/DDBJ databases">
        <title>Black Yeasts Isolated from many extreme environments.</title>
        <authorList>
            <person name="Coleine C."/>
            <person name="Stajich J.E."/>
            <person name="Selbmann L."/>
        </authorList>
    </citation>
    <scope>NUCLEOTIDE SEQUENCE [LARGE SCALE GENOMIC DNA]</scope>
    <source>
        <strain evidence="12 13">CCFEE 5935</strain>
    </source>
</reference>
<feature type="transmembrane region" description="Helical" evidence="10">
    <location>
        <begin position="460"/>
        <end position="478"/>
    </location>
</feature>
<feature type="compositionally biased region" description="Basic and acidic residues" evidence="9">
    <location>
        <begin position="12"/>
        <end position="29"/>
    </location>
</feature>
<keyword evidence="3 10" id="KW-1133">Transmembrane helix</keyword>
<gene>
    <name evidence="12" type="ORF">LTR77_007881</name>
</gene>